<evidence type="ECO:0000256" key="3">
    <source>
        <dbReference type="ARBA" id="ARBA00023136"/>
    </source>
</evidence>
<evidence type="ECO:0000256" key="1">
    <source>
        <dbReference type="ARBA" id="ARBA00004308"/>
    </source>
</evidence>
<name>A0A060Y9Z9_ONCMY</name>
<dbReference type="InterPro" id="IPR042377">
    <property type="entry name" value="GSDME"/>
</dbReference>
<dbReference type="PANTHER" id="PTHR15207:SF3">
    <property type="entry name" value="DEAFNESS, AUTOSOMAL DOMINANT 5-RELATED"/>
    <property type="match status" value="1"/>
</dbReference>
<organism evidence="5 6">
    <name type="scientific">Oncorhynchus mykiss</name>
    <name type="common">Rainbow trout</name>
    <name type="synonym">Salmo gairdneri</name>
    <dbReference type="NCBI Taxonomy" id="8022"/>
    <lineage>
        <taxon>Eukaryota</taxon>
        <taxon>Metazoa</taxon>
        <taxon>Chordata</taxon>
        <taxon>Craniata</taxon>
        <taxon>Vertebrata</taxon>
        <taxon>Euteleostomi</taxon>
        <taxon>Actinopterygii</taxon>
        <taxon>Neopterygii</taxon>
        <taxon>Teleostei</taxon>
        <taxon>Protacanthopterygii</taxon>
        <taxon>Salmoniformes</taxon>
        <taxon>Salmonidae</taxon>
        <taxon>Salmoninae</taxon>
        <taxon>Oncorhynchus</taxon>
    </lineage>
</organism>
<evidence type="ECO:0000313" key="5">
    <source>
        <dbReference type="EMBL" id="CDQ85995.1"/>
    </source>
</evidence>
<dbReference type="Proteomes" id="UP000193380">
    <property type="component" value="Unassembled WGS sequence"/>
</dbReference>
<keyword evidence="3" id="KW-0472">Membrane</keyword>
<sequence>MKHSGSTQTDSDVSLGIPANTVMAYSLIELYVKCNGKFELCLICNNGGFEIDRSKEGLEVDGFMDLGGDFDTNSPLNLNKGNNASGG</sequence>
<dbReference type="InterPro" id="IPR040460">
    <property type="entry name" value="Gasdermin_pore"/>
</dbReference>
<evidence type="ECO:0000313" key="6">
    <source>
        <dbReference type="Proteomes" id="UP000193380"/>
    </source>
</evidence>
<comment type="similarity">
    <text evidence="2">Belongs to the gasdermin family.</text>
</comment>
<proteinExistence type="inferred from homology"/>
<dbReference type="PANTHER" id="PTHR15207">
    <property type="entry name" value="NONSYNDROMIC HEARING IMPAIRMENT PROTEIN"/>
    <property type="match status" value="1"/>
</dbReference>
<dbReference type="Pfam" id="PF04598">
    <property type="entry name" value="Gasdermin"/>
    <property type="match status" value="1"/>
</dbReference>
<dbReference type="AlphaFoldDB" id="A0A060Y9Z9"/>
<dbReference type="GO" id="GO:0012505">
    <property type="term" value="C:endomembrane system"/>
    <property type="evidence" value="ECO:0007669"/>
    <property type="project" value="UniProtKB-SubCell"/>
</dbReference>
<accession>A0A060Y9Z9</accession>
<gene>
    <name evidence="5" type="ORF">GSONMT00000056001</name>
</gene>
<reference evidence="5" key="2">
    <citation type="submission" date="2014-03" db="EMBL/GenBank/DDBJ databases">
        <authorList>
            <person name="Genoscope - CEA"/>
        </authorList>
    </citation>
    <scope>NUCLEOTIDE SEQUENCE</scope>
</reference>
<evidence type="ECO:0000259" key="4">
    <source>
        <dbReference type="Pfam" id="PF04598"/>
    </source>
</evidence>
<dbReference type="EMBL" id="FR907060">
    <property type="protein sequence ID" value="CDQ85995.1"/>
    <property type="molecule type" value="Genomic_DNA"/>
</dbReference>
<feature type="domain" description="Gasdermin pore forming" evidence="4">
    <location>
        <begin position="2"/>
        <end position="50"/>
    </location>
</feature>
<protein>
    <recommendedName>
        <fullName evidence="4">Gasdermin pore forming domain-containing protein</fullName>
    </recommendedName>
</protein>
<dbReference type="GO" id="GO:0005737">
    <property type="term" value="C:cytoplasm"/>
    <property type="evidence" value="ECO:0007669"/>
    <property type="project" value="TreeGrafter"/>
</dbReference>
<dbReference type="GO" id="GO:0012501">
    <property type="term" value="P:programmed cell death"/>
    <property type="evidence" value="ECO:0007669"/>
    <property type="project" value="InterPro"/>
</dbReference>
<comment type="subcellular location">
    <subcellularLocation>
        <location evidence="1">Endomembrane system</location>
    </subcellularLocation>
</comment>
<reference evidence="5" key="1">
    <citation type="journal article" date="2014" name="Nat. Commun.">
        <title>The rainbow trout genome provides novel insights into evolution after whole-genome duplication in vertebrates.</title>
        <authorList>
            <person name="Berthelot C."/>
            <person name="Brunet F."/>
            <person name="Chalopin D."/>
            <person name="Juanchich A."/>
            <person name="Bernard M."/>
            <person name="Noel B."/>
            <person name="Bento P."/>
            <person name="Da Silva C."/>
            <person name="Labadie K."/>
            <person name="Alberti A."/>
            <person name="Aury J.M."/>
            <person name="Louis A."/>
            <person name="Dehais P."/>
            <person name="Bardou P."/>
            <person name="Montfort J."/>
            <person name="Klopp C."/>
            <person name="Cabau C."/>
            <person name="Gaspin C."/>
            <person name="Thorgaard G.H."/>
            <person name="Boussaha M."/>
            <person name="Quillet E."/>
            <person name="Guyomard R."/>
            <person name="Galiana D."/>
            <person name="Bobe J."/>
            <person name="Volff J.N."/>
            <person name="Genet C."/>
            <person name="Wincker P."/>
            <person name="Jaillon O."/>
            <person name="Roest Crollius H."/>
            <person name="Guiguen Y."/>
        </authorList>
    </citation>
    <scope>NUCLEOTIDE SEQUENCE [LARGE SCALE GENOMIC DNA]</scope>
</reference>
<dbReference type="PaxDb" id="8022-A0A060Y9Z9"/>
<evidence type="ECO:0000256" key="2">
    <source>
        <dbReference type="ARBA" id="ARBA00009279"/>
    </source>
</evidence>